<feature type="transmembrane region" description="Helical" evidence="1">
    <location>
        <begin position="235"/>
        <end position="257"/>
    </location>
</feature>
<evidence type="ECO:0000313" key="4">
    <source>
        <dbReference type="Proteomes" id="UP000650081"/>
    </source>
</evidence>
<sequence>MKPAYSDSRAYVELHLTVVLWGFTAILGDLIQLSALPLVWWRVLLTSLSLVAFVRVGKMVRELGRRQLLVFTGIGILVAAHWVTFYGAIKLANASVALICLATTSLFSSMLEPLIVRRPFNWYELLLGLFILPGIWLVIDGVEAGMNQGVIIGLVSALLVSVFTSLNKRYVDKTDPLRITFVELAAATVFLTPFLLLLGSNGFWPTPLDWVYLIVLALLCTTLTNILFLRALTRLSAFAANLTVNLEPVYGIFLAYFLLDDAQELTPRFYLGTLLILIAVFGYAAVKRWFRLRGTVPRG</sequence>
<dbReference type="InterPro" id="IPR000620">
    <property type="entry name" value="EamA_dom"/>
</dbReference>
<keyword evidence="1" id="KW-1133">Transmembrane helix</keyword>
<proteinExistence type="predicted"/>
<keyword evidence="1" id="KW-0472">Membrane</keyword>
<name>A0A923T6J7_9BACT</name>
<feature type="transmembrane region" description="Helical" evidence="1">
    <location>
        <begin position="145"/>
        <end position="167"/>
    </location>
</feature>
<gene>
    <name evidence="3" type="ORF">H9S92_00680</name>
</gene>
<reference evidence="3" key="1">
    <citation type="submission" date="2020-08" db="EMBL/GenBank/DDBJ databases">
        <title>Lewinella bacteria from marine environments.</title>
        <authorList>
            <person name="Zhong Y."/>
        </authorList>
    </citation>
    <scope>NUCLEOTIDE SEQUENCE</scope>
    <source>
        <strain evidence="3">KCTC 42187</strain>
    </source>
</reference>
<dbReference type="InterPro" id="IPR037185">
    <property type="entry name" value="EmrE-like"/>
</dbReference>
<feature type="transmembrane region" description="Helical" evidence="1">
    <location>
        <begin position="39"/>
        <end position="56"/>
    </location>
</feature>
<evidence type="ECO:0000259" key="2">
    <source>
        <dbReference type="Pfam" id="PF00892"/>
    </source>
</evidence>
<dbReference type="GO" id="GO:0016020">
    <property type="term" value="C:membrane"/>
    <property type="evidence" value="ECO:0007669"/>
    <property type="project" value="InterPro"/>
</dbReference>
<dbReference type="Pfam" id="PF00892">
    <property type="entry name" value="EamA"/>
    <property type="match status" value="2"/>
</dbReference>
<accession>A0A923T6J7</accession>
<keyword evidence="1" id="KW-0812">Transmembrane</keyword>
<feature type="transmembrane region" description="Helical" evidence="1">
    <location>
        <begin position="179"/>
        <end position="198"/>
    </location>
</feature>
<keyword evidence="4" id="KW-1185">Reference proteome</keyword>
<dbReference type="EMBL" id="JACSIT010000034">
    <property type="protein sequence ID" value="MBC6992666.1"/>
    <property type="molecule type" value="Genomic_DNA"/>
</dbReference>
<feature type="transmembrane region" description="Helical" evidence="1">
    <location>
        <begin position="269"/>
        <end position="286"/>
    </location>
</feature>
<feature type="domain" description="EamA" evidence="2">
    <location>
        <begin position="149"/>
        <end position="282"/>
    </location>
</feature>
<organism evidence="3 4">
    <name type="scientific">Neolewinella lacunae</name>
    <dbReference type="NCBI Taxonomy" id="1517758"/>
    <lineage>
        <taxon>Bacteria</taxon>
        <taxon>Pseudomonadati</taxon>
        <taxon>Bacteroidota</taxon>
        <taxon>Saprospiria</taxon>
        <taxon>Saprospirales</taxon>
        <taxon>Lewinellaceae</taxon>
        <taxon>Neolewinella</taxon>
    </lineage>
</organism>
<comment type="caution">
    <text evidence="3">The sequence shown here is derived from an EMBL/GenBank/DDBJ whole genome shotgun (WGS) entry which is preliminary data.</text>
</comment>
<dbReference type="PANTHER" id="PTHR22911">
    <property type="entry name" value="ACYL-MALONYL CONDENSING ENZYME-RELATED"/>
    <property type="match status" value="1"/>
</dbReference>
<dbReference type="PANTHER" id="PTHR22911:SF79">
    <property type="entry name" value="MOBA-LIKE NTP TRANSFERASE DOMAIN-CONTAINING PROTEIN"/>
    <property type="match status" value="1"/>
</dbReference>
<evidence type="ECO:0000313" key="3">
    <source>
        <dbReference type="EMBL" id="MBC6992666.1"/>
    </source>
</evidence>
<feature type="transmembrane region" description="Helical" evidence="1">
    <location>
        <begin position="122"/>
        <end position="139"/>
    </location>
</feature>
<dbReference type="Proteomes" id="UP000650081">
    <property type="component" value="Unassembled WGS sequence"/>
</dbReference>
<feature type="transmembrane region" description="Helical" evidence="1">
    <location>
        <begin position="210"/>
        <end position="228"/>
    </location>
</feature>
<dbReference type="SUPFAM" id="SSF103481">
    <property type="entry name" value="Multidrug resistance efflux transporter EmrE"/>
    <property type="match status" value="1"/>
</dbReference>
<feature type="transmembrane region" description="Helical" evidence="1">
    <location>
        <begin position="68"/>
        <end position="89"/>
    </location>
</feature>
<evidence type="ECO:0000256" key="1">
    <source>
        <dbReference type="SAM" id="Phobius"/>
    </source>
</evidence>
<feature type="transmembrane region" description="Helical" evidence="1">
    <location>
        <begin position="95"/>
        <end position="115"/>
    </location>
</feature>
<dbReference type="AlphaFoldDB" id="A0A923T6J7"/>
<feature type="domain" description="EamA" evidence="2">
    <location>
        <begin position="16"/>
        <end position="139"/>
    </location>
</feature>
<protein>
    <submittedName>
        <fullName evidence="3">EamA family transporter</fullName>
    </submittedName>
</protein>
<feature type="transmembrane region" description="Helical" evidence="1">
    <location>
        <begin position="12"/>
        <end position="33"/>
    </location>
</feature>